<sequence>MPPLTPEEIDRAVALKIQESSGGPHNEGVMAFHSASNDRDLTPPAPHFGAKADFASSPDLKVQLKATVQGFAAEKRCTLSNFPFTFTKEASTSSKEASKTFVDCL</sequence>
<dbReference type="InParanoid" id="A0A482WUU1"/>
<proteinExistence type="predicted"/>
<feature type="region of interest" description="Disordered" evidence="1">
    <location>
        <begin position="20"/>
        <end position="48"/>
    </location>
</feature>
<comment type="caution">
    <text evidence="2">The sequence shown here is derived from an EMBL/GenBank/DDBJ whole genome shotgun (WGS) entry which is preliminary data.</text>
</comment>
<gene>
    <name evidence="2" type="ORF">LSTR_LSTR016534</name>
</gene>
<organism evidence="2 3">
    <name type="scientific">Laodelphax striatellus</name>
    <name type="common">Small brown planthopper</name>
    <name type="synonym">Delphax striatella</name>
    <dbReference type="NCBI Taxonomy" id="195883"/>
    <lineage>
        <taxon>Eukaryota</taxon>
        <taxon>Metazoa</taxon>
        <taxon>Ecdysozoa</taxon>
        <taxon>Arthropoda</taxon>
        <taxon>Hexapoda</taxon>
        <taxon>Insecta</taxon>
        <taxon>Pterygota</taxon>
        <taxon>Neoptera</taxon>
        <taxon>Paraneoptera</taxon>
        <taxon>Hemiptera</taxon>
        <taxon>Auchenorrhyncha</taxon>
        <taxon>Fulgoroidea</taxon>
        <taxon>Delphacidae</taxon>
        <taxon>Criomorphinae</taxon>
        <taxon>Laodelphax</taxon>
    </lineage>
</organism>
<protein>
    <submittedName>
        <fullName evidence="2">Uncharacterized protein</fullName>
    </submittedName>
</protein>
<dbReference type="Proteomes" id="UP000291343">
    <property type="component" value="Unassembled WGS sequence"/>
</dbReference>
<evidence type="ECO:0000256" key="1">
    <source>
        <dbReference type="SAM" id="MobiDB-lite"/>
    </source>
</evidence>
<accession>A0A482WUU1</accession>
<dbReference type="AlphaFoldDB" id="A0A482WUU1"/>
<evidence type="ECO:0000313" key="2">
    <source>
        <dbReference type="EMBL" id="RZF37367.1"/>
    </source>
</evidence>
<dbReference type="EMBL" id="QKKF02024650">
    <property type="protein sequence ID" value="RZF37367.1"/>
    <property type="molecule type" value="Genomic_DNA"/>
</dbReference>
<keyword evidence="3" id="KW-1185">Reference proteome</keyword>
<name>A0A482WUU1_LAOST</name>
<evidence type="ECO:0000313" key="3">
    <source>
        <dbReference type="Proteomes" id="UP000291343"/>
    </source>
</evidence>
<reference evidence="2 3" key="1">
    <citation type="journal article" date="2017" name="Gigascience">
        <title>Genome sequence of the small brown planthopper, Laodelphax striatellus.</title>
        <authorList>
            <person name="Zhu J."/>
            <person name="Jiang F."/>
            <person name="Wang X."/>
            <person name="Yang P."/>
            <person name="Bao Y."/>
            <person name="Zhao W."/>
            <person name="Wang W."/>
            <person name="Lu H."/>
            <person name="Wang Q."/>
            <person name="Cui N."/>
            <person name="Li J."/>
            <person name="Chen X."/>
            <person name="Luo L."/>
            <person name="Yu J."/>
            <person name="Kang L."/>
            <person name="Cui F."/>
        </authorList>
    </citation>
    <scope>NUCLEOTIDE SEQUENCE [LARGE SCALE GENOMIC DNA]</scope>
    <source>
        <strain evidence="2">Lst14</strain>
    </source>
</reference>